<dbReference type="AlphaFoldDB" id="A0A9Q1FAG6"/>
<dbReference type="OrthoDB" id="10653428at2759"/>
<protein>
    <submittedName>
        <fullName evidence="2">Uncharacterized protein</fullName>
    </submittedName>
</protein>
<reference evidence="2" key="1">
    <citation type="journal article" date="2023" name="Science">
        <title>Genome structures resolve the early diversification of teleost fishes.</title>
        <authorList>
            <person name="Parey E."/>
            <person name="Louis A."/>
            <person name="Montfort J."/>
            <person name="Bouchez O."/>
            <person name="Roques C."/>
            <person name="Iampietro C."/>
            <person name="Lluch J."/>
            <person name="Castinel A."/>
            <person name="Donnadieu C."/>
            <person name="Desvignes T."/>
            <person name="Floi Bucao C."/>
            <person name="Jouanno E."/>
            <person name="Wen M."/>
            <person name="Mejri S."/>
            <person name="Dirks R."/>
            <person name="Jansen H."/>
            <person name="Henkel C."/>
            <person name="Chen W.J."/>
            <person name="Zahm M."/>
            <person name="Cabau C."/>
            <person name="Klopp C."/>
            <person name="Thompson A.W."/>
            <person name="Robinson-Rechavi M."/>
            <person name="Braasch I."/>
            <person name="Lecointre G."/>
            <person name="Bobe J."/>
            <person name="Postlethwait J.H."/>
            <person name="Berthelot C."/>
            <person name="Roest Crollius H."/>
            <person name="Guiguen Y."/>
        </authorList>
    </citation>
    <scope>NUCLEOTIDE SEQUENCE</scope>
    <source>
        <strain evidence="2">WJC10195</strain>
    </source>
</reference>
<comment type="caution">
    <text evidence="2">The sequence shown here is derived from an EMBL/GenBank/DDBJ whole genome shotgun (WGS) entry which is preliminary data.</text>
</comment>
<dbReference type="EMBL" id="JAINUF010000007">
    <property type="protein sequence ID" value="KAJ8354389.1"/>
    <property type="molecule type" value="Genomic_DNA"/>
</dbReference>
<evidence type="ECO:0000313" key="3">
    <source>
        <dbReference type="Proteomes" id="UP001152622"/>
    </source>
</evidence>
<feature type="region of interest" description="Disordered" evidence="1">
    <location>
        <begin position="104"/>
        <end position="127"/>
    </location>
</feature>
<accession>A0A9Q1FAG6</accession>
<name>A0A9Q1FAG6_SYNKA</name>
<sequence length="225" mass="24506">MWKSRLIFLENPKRHMGIFLSPVSRSALHRLFWSADRLSSIRARSFAFPHIWFPTQKAAAEINSRSFRTALVPVGSSPPEVTGRGEAGVCQVLFGVNEAAGGEEERRVASSRPNRGVASGPEGPAQPDGPVCPYRAFVWPAAARLHLITSLTNEFDLFCALHEKKNVLDVEAPDRKRGDSEDLWVKSGLFPAAASCLCGHSPGSLIKTASVMISPSVSHQCTPFI</sequence>
<evidence type="ECO:0000313" key="2">
    <source>
        <dbReference type="EMBL" id="KAJ8354389.1"/>
    </source>
</evidence>
<evidence type="ECO:0000256" key="1">
    <source>
        <dbReference type="SAM" id="MobiDB-lite"/>
    </source>
</evidence>
<keyword evidence="3" id="KW-1185">Reference proteome</keyword>
<organism evidence="2 3">
    <name type="scientific">Synaphobranchus kaupii</name>
    <name type="common">Kaup's arrowtooth eel</name>
    <dbReference type="NCBI Taxonomy" id="118154"/>
    <lineage>
        <taxon>Eukaryota</taxon>
        <taxon>Metazoa</taxon>
        <taxon>Chordata</taxon>
        <taxon>Craniata</taxon>
        <taxon>Vertebrata</taxon>
        <taxon>Euteleostomi</taxon>
        <taxon>Actinopterygii</taxon>
        <taxon>Neopterygii</taxon>
        <taxon>Teleostei</taxon>
        <taxon>Anguilliformes</taxon>
        <taxon>Synaphobranchidae</taxon>
        <taxon>Synaphobranchus</taxon>
    </lineage>
</organism>
<dbReference type="Proteomes" id="UP001152622">
    <property type="component" value="Chromosome 7"/>
</dbReference>
<gene>
    <name evidence="2" type="ORF">SKAU_G00219560</name>
</gene>
<proteinExistence type="predicted"/>